<gene>
    <name evidence="5" type="ORF">TDIS_1570</name>
</gene>
<evidence type="ECO:0000313" key="5">
    <source>
        <dbReference type="EMBL" id="OAQ20375.1"/>
    </source>
</evidence>
<name>A0A179D2T4_9BACT</name>
<keyword evidence="6" id="KW-1185">Reference proteome</keyword>
<dbReference type="RefSeq" id="WP_068671049.1">
    <property type="nucleotide sequence ID" value="NZ_LWLG01000012.1"/>
</dbReference>
<reference evidence="5 6" key="1">
    <citation type="submission" date="2016-04" db="EMBL/GenBank/DDBJ databases">
        <title>Genome analysis of Thermosulfurimonas dismutans, the first thermophilic sulfur-disproportionating bacterium of the phylum Thermodesulfobacteria.</title>
        <authorList>
            <person name="Mardanov A.V."/>
            <person name="Beletsky A.V."/>
            <person name="Kadnikov V.V."/>
            <person name="Slobodkin A.I."/>
            <person name="Ravin N.V."/>
        </authorList>
    </citation>
    <scope>NUCLEOTIDE SEQUENCE [LARGE SCALE GENOMIC DNA]</scope>
    <source>
        <strain evidence="5 6">S95</strain>
    </source>
</reference>
<dbReference type="InterPro" id="IPR024930">
    <property type="entry name" value="Skp_dom_sf"/>
</dbReference>
<dbReference type="OrthoDB" id="9793048at2"/>
<keyword evidence="3" id="KW-0175">Coiled coil</keyword>
<dbReference type="SMART" id="SM00935">
    <property type="entry name" value="OmpH"/>
    <property type="match status" value="1"/>
</dbReference>
<dbReference type="EMBL" id="LWLG01000012">
    <property type="protein sequence ID" value="OAQ20375.1"/>
    <property type="molecule type" value="Genomic_DNA"/>
</dbReference>
<feature type="chain" id="PRO_5008100246" evidence="4">
    <location>
        <begin position="21"/>
        <end position="175"/>
    </location>
</feature>
<keyword evidence="2 4" id="KW-0732">Signal</keyword>
<dbReference type="STRING" id="999894.TDIS_1570"/>
<evidence type="ECO:0000256" key="3">
    <source>
        <dbReference type="SAM" id="Coils"/>
    </source>
</evidence>
<dbReference type="AlphaFoldDB" id="A0A179D2T4"/>
<dbReference type="PANTHER" id="PTHR35089">
    <property type="entry name" value="CHAPERONE PROTEIN SKP"/>
    <property type="match status" value="1"/>
</dbReference>
<comment type="caution">
    <text evidence="5">The sequence shown here is derived from an EMBL/GenBank/DDBJ whole genome shotgun (WGS) entry which is preliminary data.</text>
</comment>
<evidence type="ECO:0000256" key="1">
    <source>
        <dbReference type="ARBA" id="ARBA00009091"/>
    </source>
</evidence>
<dbReference type="Pfam" id="PF03938">
    <property type="entry name" value="OmpH"/>
    <property type="match status" value="1"/>
</dbReference>
<accession>A0A179D2T4</accession>
<evidence type="ECO:0000313" key="6">
    <source>
        <dbReference type="Proteomes" id="UP000078390"/>
    </source>
</evidence>
<dbReference type="PANTHER" id="PTHR35089:SF1">
    <property type="entry name" value="CHAPERONE PROTEIN SKP"/>
    <property type="match status" value="1"/>
</dbReference>
<dbReference type="InterPro" id="IPR005632">
    <property type="entry name" value="Chaperone_Skp"/>
</dbReference>
<dbReference type="Proteomes" id="UP000078390">
    <property type="component" value="Unassembled WGS sequence"/>
</dbReference>
<evidence type="ECO:0000256" key="2">
    <source>
        <dbReference type="ARBA" id="ARBA00022729"/>
    </source>
</evidence>
<protein>
    <submittedName>
        <fullName evidence="5">Outer membrane protein H</fullName>
    </submittedName>
</protein>
<feature type="signal peptide" evidence="4">
    <location>
        <begin position="1"/>
        <end position="20"/>
    </location>
</feature>
<dbReference type="GO" id="GO:0050821">
    <property type="term" value="P:protein stabilization"/>
    <property type="evidence" value="ECO:0007669"/>
    <property type="project" value="TreeGrafter"/>
</dbReference>
<comment type="similarity">
    <text evidence="1">Belongs to the Skp family.</text>
</comment>
<proteinExistence type="inferred from homology"/>
<dbReference type="SUPFAM" id="SSF111384">
    <property type="entry name" value="OmpH-like"/>
    <property type="match status" value="1"/>
</dbReference>
<dbReference type="Gene3D" id="3.30.910.20">
    <property type="entry name" value="Skp domain"/>
    <property type="match status" value="1"/>
</dbReference>
<feature type="coiled-coil region" evidence="3">
    <location>
        <begin position="37"/>
        <end position="115"/>
    </location>
</feature>
<dbReference type="GO" id="GO:0005829">
    <property type="term" value="C:cytosol"/>
    <property type="evidence" value="ECO:0007669"/>
    <property type="project" value="TreeGrafter"/>
</dbReference>
<dbReference type="GO" id="GO:0051082">
    <property type="term" value="F:unfolded protein binding"/>
    <property type="evidence" value="ECO:0007669"/>
    <property type="project" value="InterPro"/>
</dbReference>
<sequence>MKKLLLFFIIFSLSFGTALAENLKIGVIDLQKVVRSSKAGQEAMTQLQAKFEKLKKQLEAKQKEIAAFKAEFEKKAPLLSEEARAEKQREYQKMIREFRAQQEDAQYEMKEAEKKALQPIFKDLEKVIKEMAQKEGYDLIIEKNMPGVYWVSPGVEITQHVIELYDQYRSSKAEK</sequence>
<evidence type="ECO:0000256" key="4">
    <source>
        <dbReference type="SAM" id="SignalP"/>
    </source>
</evidence>
<organism evidence="5 6">
    <name type="scientific">Thermosulfurimonas dismutans</name>
    <dbReference type="NCBI Taxonomy" id="999894"/>
    <lineage>
        <taxon>Bacteria</taxon>
        <taxon>Pseudomonadati</taxon>
        <taxon>Thermodesulfobacteriota</taxon>
        <taxon>Thermodesulfobacteria</taxon>
        <taxon>Thermodesulfobacteriales</taxon>
        <taxon>Thermodesulfobacteriaceae</taxon>
        <taxon>Thermosulfurimonas</taxon>
    </lineage>
</organism>